<dbReference type="AlphaFoldDB" id="G0MYC2"/>
<feature type="transmembrane region" description="Helical" evidence="5">
    <location>
        <begin position="63"/>
        <end position="85"/>
    </location>
</feature>
<feature type="transmembrane region" description="Helical" evidence="5">
    <location>
        <begin position="417"/>
        <end position="436"/>
    </location>
</feature>
<dbReference type="Pfam" id="PF07690">
    <property type="entry name" value="MFS_1"/>
    <property type="match status" value="1"/>
</dbReference>
<dbReference type="Gene3D" id="1.20.1250.20">
    <property type="entry name" value="MFS general substrate transporter like domains"/>
    <property type="match status" value="1"/>
</dbReference>
<dbReference type="GO" id="GO:0022857">
    <property type="term" value="F:transmembrane transporter activity"/>
    <property type="evidence" value="ECO:0007669"/>
    <property type="project" value="InterPro"/>
</dbReference>
<protein>
    <recommendedName>
        <fullName evidence="8">Major facilitator superfamily (MFS) profile domain-containing protein</fullName>
    </recommendedName>
</protein>
<reference evidence="7" key="1">
    <citation type="submission" date="2011-07" db="EMBL/GenBank/DDBJ databases">
        <authorList>
            <consortium name="Caenorhabditis brenneri Sequencing and Analysis Consortium"/>
            <person name="Wilson R.K."/>
        </authorList>
    </citation>
    <scope>NUCLEOTIDE SEQUENCE [LARGE SCALE GENOMIC DNA]</scope>
    <source>
        <strain evidence="7">PB2801</strain>
    </source>
</reference>
<accession>G0MYC2</accession>
<dbReference type="InterPro" id="IPR036259">
    <property type="entry name" value="MFS_trans_sf"/>
</dbReference>
<comment type="subcellular location">
    <subcellularLocation>
        <location evidence="1">Membrane</location>
        <topology evidence="1">Multi-pass membrane protein</topology>
    </subcellularLocation>
</comment>
<dbReference type="CDD" id="cd17326">
    <property type="entry name" value="MFS_MFSD8"/>
    <property type="match status" value="1"/>
</dbReference>
<dbReference type="STRING" id="135651.G0MYC2"/>
<dbReference type="InterPro" id="IPR051068">
    <property type="entry name" value="MFS_Domain-Containing_Protein"/>
</dbReference>
<dbReference type="InParanoid" id="G0MYC2"/>
<dbReference type="PANTHER" id="PTHR23510">
    <property type="entry name" value="INNER MEMBRANE TRANSPORT PROTEIN YAJR"/>
    <property type="match status" value="1"/>
</dbReference>
<evidence type="ECO:0000256" key="2">
    <source>
        <dbReference type="ARBA" id="ARBA00022692"/>
    </source>
</evidence>
<evidence type="ECO:0000256" key="4">
    <source>
        <dbReference type="ARBA" id="ARBA00023136"/>
    </source>
</evidence>
<feature type="transmembrane region" description="Helical" evidence="5">
    <location>
        <begin position="27"/>
        <end position="51"/>
    </location>
</feature>
<dbReference type="InterPro" id="IPR011701">
    <property type="entry name" value="MFS"/>
</dbReference>
<keyword evidence="4 5" id="KW-0472">Membrane</keyword>
<keyword evidence="7" id="KW-1185">Reference proteome</keyword>
<dbReference type="SUPFAM" id="SSF103473">
    <property type="entry name" value="MFS general substrate transporter"/>
    <property type="match status" value="1"/>
</dbReference>
<dbReference type="eggNOG" id="KOG2325">
    <property type="taxonomic scope" value="Eukaryota"/>
</dbReference>
<organism evidence="7">
    <name type="scientific">Caenorhabditis brenneri</name>
    <name type="common">Nematode worm</name>
    <dbReference type="NCBI Taxonomy" id="135651"/>
    <lineage>
        <taxon>Eukaryota</taxon>
        <taxon>Metazoa</taxon>
        <taxon>Ecdysozoa</taxon>
        <taxon>Nematoda</taxon>
        <taxon>Chromadorea</taxon>
        <taxon>Rhabditida</taxon>
        <taxon>Rhabditina</taxon>
        <taxon>Rhabditomorpha</taxon>
        <taxon>Rhabditoidea</taxon>
        <taxon>Rhabditidae</taxon>
        <taxon>Peloderinae</taxon>
        <taxon>Caenorhabditis</taxon>
    </lineage>
</organism>
<dbReference type="GO" id="GO:0005765">
    <property type="term" value="C:lysosomal membrane"/>
    <property type="evidence" value="ECO:0007669"/>
    <property type="project" value="TreeGrafter"/>
</dbReference>
<feature type="transmembrane region" description="Helical" evidence="5">
    <location>
        <begin position="122"/>
        <end position="145"/>
    </location>
</feature>
<gene>
    <name evidence="6" type="ORF">CAEBREN_19641</name>
</gene>
<dbReference type="OrthoDB" id="370281at2759"/>
<feature type="transmembrane region" description="Helical" evidence="5">
    <location>
        <begin position="330"/>
        <end position="349"/>
    </location>
</feature>
<evidence type="ECO:0000256" key="5">
    <source>
        <dbReference type="SAM" id="Phobius"/>
    </source>
</evidence>
<keyword evidence="3 5" id="KW-1133">Transmembrane helix</keyword>
<evidence type="ECO:0000256" key="1">
    <source>
        <dbReference type="ARBA" id="ARBA00004141"/>
    </source>
</evidence>
<keyword evidence="2 5" id="KW-0812">Transmembrane</keyword>
<feature type="transmembrane region" description="Helical" evidence="5">
    <location>
        <begin position="97"/>
        <end position="116"/>
    </location>
</feature>
<dbReference type="EMBL" id="GL379820">
    <property type="protein sequence ID" value="EGT47539.1"/>
    <property type="molecule type" value="Genomic_DNA"/>
</dbReference>
<sequence>MIELEDTLPTITDAEQEEEVRTDWKGILVASVIIFLAAVENAIVGIGEFPYMQEIDKESTNEFFGYAMSVSRVTQAISALVFAMICRTRQSYRSPLIVGRLIALLACILYLNVEHLKGGRRYLMAVCYSLFCTASGSNVIIRSYVSAVSSHSDRSDAFSLFNGAYMLATVIGPMAQMMFSSVKYPGVEFLPDMKFHIYSAPIWIAAVTNFISIAVIKLYLRELPRRGDTSFGKIEKLSISIIFFMFQKASRTRLQCSLILVCFGQKMLQTLSVVTLYTIVAMILKTSFGWTNAEATVAISKTMTAVGVLAIVTIFVYLFAGFGRKFSERYIYLLGLAVFVGFYLISYPWEMTRSPVAVYNATAATGCKFSWCPSSHVPPASLFLVSIVVAMGFGLPLLSITLDSMYSKILGAMDQNLMQGIFVVADNIIHIITPIYSADVYTWFGFEMVWISNGLATVIGTIVWMIFLSEFSKYSS</sequence>
<feature type="transmembrane region" description="Helical" evidence="5">
    <location>
        <begin position="383"/>
        <end position="405"/>
    </location>
</feature>
<dbReference type="HOGENOM" id="CLU_027024_0_0_1"/>
<proteinExistence type="predicted"/>
<feature type="transmembrane region" description="Helical" evidence="5">
    <location>
        <begin position="304"/>
        <end position="323"/>
    </location>
</feature>
<evidence type="ECO:0000256" key="3">
    <source>
        <dbReference type="ARBA" id="ARBA00022989"/>
    </source>
</evidence>
<feature type="transmembrane region" description="Helical" evidence="5">
    <location>
        <begin position="157"/>
        <end position="175"/>
    </location>
</feature>
<feature type="transmembrane region" description="Helical" evidence="5">
    <location>
        <begin position="195"/>
        <end position="220"/>
    </location>
</feature>
<name>G0MYC2_CAEBE</name>
<evidence type="ECO:0000313" key="6">
    <source>
        <dbReference type="EMBL" id="EGT47539.1"/>
    </source>
</evidence>
<evidence type="ECO:0008006" key="8">
    <source>
        <dbReference type="Google" id="ProtNLM"/>
    </source>
</evidence>
<feature type="transmembrane region" description="Helical" evidence="5">
    <location>
        <begin position="448"/>
        <end position="468"/>
    </location>
</feature>
<evidence type="ECO:0000313" key="7">
    <source>
        <dbReference type="Proteomes" id="UP000008068"/>
    </source>
</evidence>
<dbReference type="Proteomes" id="UP000008068">
    <property type="component" value="Unassembled WGS sequence"/>
</dbReference>
<dbReference type="PANTHER" id="PTHR23510:SF73">
    <property type="entry name" value="MFS DOMAIN-CONTAINING PROTEIN"/>
    <property type="match status" value="1"/>
</dbReference>
<feature type="transmembrane region" description="Helical" evidence="5">
    <location>
        <begin position="258"/>
        <end position="284"/>
    </location>
</feature>